<keyword evidence="3" id="KW-1185">Reference proteome</keyword>
<organism evidence="2 3">
    <name type="scientific">Salinadaptatus halalkaliphilus</name>
    <dbReference type="NCBI Taxonomy" id="2419781"/>
    <lineage>
        <taxon>Archaea</taxon>
        <taxon>Methanobacteriati</taxon>
        <taxon>Methanobacteriota</taxon>
        <taxon>Stenosarchaea group</taxon>
        <taxon>Halobacteria</taxon>
        <taxon>Halobacteriales</taxon>
        <taxon>Natrialbaceae</taxon>
        <taxon>Salinadaptatus</taxon>
    </lineage>
</organism>
<evidence type="ECO:0000259" key="1">
    <source>
        <dbReference type="Pfam" id="PF13360"/>
    </source>
</evidence>
<proteinExistence type="predicted"/>
<dbReference type="Proteomes" id="UP000318864">
    <property type="component" value="Unassembled WGS sequence"/>
</dbReference>
<name>A0A4S3TLB2_9EURY</name>
<dbReference type="InterPro" id="IPR002372">
    <property type="entry name" value="PQQ_rpt_dom"/>
</dbReference>
<sequence length="436" mass="47244">MSTTNTDTESDRTATFESYPLGTIDPARSRHMWTRSAVHVDGDLVVAGQWNGTVTAFDAPETEPGSLECRWTVDHPDHAVGITTLPGEDAAETGTDDAVIVAGRGKTGTIAAYDAATGDRRWSYDTVDDVGEHVQDSIFYLPYVVALESAGADADPMLYAAARRYERDGETRQWHSVVLAFDADGTVRWRYETDASPIAIDLAEDGTRLAVGYNRCMGDHDTGLVMLEAETGDLAWTWDPGTEGDRRVGDVAIDGETVAVASHGDKRGYLLGPGGAERWAVDLATETDIEGETLYAYPNHAAASDGRATFVTGNTYAIKSRETENRHPNEHRIATFDGAGNQLWDTAVRGFVHGLATDGDRIAAPCAQNFRVRDPDTHAVRWFDRDSGQDGCERLESVATAVAVDGETIAAIEEPVAYHDDGRIRGEYALRVGSLE</sequence>
<evidence type="ECO:0000313" key="3">
    <source>
        <dbReference type="Proteomes" id="UP000318864"/>
    </source>
</evidence>
<evidence type="ECO:0000313" key="2">
    <source>
        <dbReference type="EMBL" id="THE64390.1"/>
    </source>
</evidence>
<dbReference type="RefSeq" id="WP_141465177.1">
    <property type="nucleotide sequence ID" value="NZ_RBZW01000033.1"/>
</dbReference>
<gene>
    <name evidence="2" type="ORF">D8Y22_13340</name>
</gene>
<dbReference type="AlphaFoldDB" id="A0A4S3TLB2"/>
<dbReference type="InterPro" id="IPR015943">
    <property type="entry name" value="WD40/YVTN_repeat-like_dom_sf"/>
</dbReference>
<protein>
    <submittedName>
        <fullName evidence="2">Transcriptional regulator</fullName>
    </submittedName>
</protein>
<accession>A0A4S3TLB2</accession>
<dbReference type="Pfam" id="PF13360">
    <property type="entry name" value="PQQ_2"/>
    <property type="match status" value="1"/>
</dbReference>
<reference evidence="2 3" key="1">
    <citation type="submission" date="2018-10" db="EMBL/GenBank/DDBJ databases">
        <title>Natronolimnobius sp. XQ-INN 246 isolated from Inner Mongolia Autonomous Region of China.</title>
        <authorList>
            <person name="Xue Q."/>
        </authorList>
    </citation>
    <scope>NUCLEOTIDE SEQUENCE [LARGE SCALE GENOMIC DNA]</scope>
    <source>
        <strain evidence="2 3">XQ-INN 246</strain>
    </source>
</reference>
<dbReference type="InterPro" id="IPR011047">
    <property type="entry name" value="Quinoprotein_ADH-like_sf"/>
</dbReference>
<dbReference type="Gene3D" id="2.130.10.10">
    <property type="entry name" value="YVTN repeat-like/Quinoprotein amine dehydrogenase"/>
    <property type="match status" value="2"/>
</dbReference>
<dbReference type="InterPro" id="IPR018391">
    <property type="entry name" value="PQQ_b-propeller_rpt"/>
</dbReference>
<dbReference type="SMART" id="SM00564">
    <property type="entry name" value="PQQ"/>
    <property type="match status" value="4"/>
</dbReference>
<comment type="caution">
    <text evidence="2">The sequence shown here is derived from an EMBL/GenBank/DDBJ whole genome shotgun (WGS) entry which is preliminary data.</text>
</comment>
<dbReference type="OrthoDB" id="8638at2157"/>
<feature type="domain" description="Pyrrolo-quinoline quinone repeat" evidence="1">
    <location>
        <begin position="52"/>
        <end position="262"/>
    </location>
</feature>
<dbReference type="EMBL" id="RBZW01000033">
    <property type="protein sequence ID" value="THE64390.1"/>
    <property type="molecule type" value="Genomic_DNA"/>
</dbReference>
<dbReference type="SUPFAM" id="SSF50998">
    <property type="entry name" value="Quinoprotein alcohol dehydrogenase-like"/>
    <property type="match status" value="1"/>
</dbReference>